<dbReference type="SUPFAM" id="SSF103473">
    <property type="entry name" value="MFS general substrate transporter"/>
    <property type="match status" value="1"/>
</dbReference>
<dbReference type="OMA" id="AMYSATH"/>
<evidence type="ECO:0000313" key="10">
    <source>
        <dbReference type="Proteomes" id="UP000027135"/>
    </source>
</evidence>
<dbReference type="Proteomes" id="UP000027135">
    <property type="component" value="Unassembled WGS sequence"/>
</dbReference>
<dbReference type="InterPro" id="IPR011701">
    <property type="entry name" value="MFS"/>
</dbReference>
<comment type="subcellular location">
    <subcellularLocation>
        <location evidence="1">Membrane</location>
        <topology evidence="1">Multi-pass membrane protein</topology>
    </subcellularLocation>
</comment>
<dbReference type="Pfam" id="PF07690">
    <property type="entry name" value="MFS_1"/>
    <property type="match status" value="1"/>
</dbReference>
<dbReference type="GO" id="GO:0016020">
    <property type="term" value="C:membrane"/>
    <property type="evidence" value="ECO:0007669"/>
    <property type="project" value="UniProtKB-SubCell"/>
</dbReference>
<keyword evidence="3 8" id="KW-0812">Transmembrane</keyword>
<evidence type="ECO:0000256" key="8">
    <source>
        <dbReference type="SAM" id="Phobius"/>
    </source>
</evidence>
<keyword evidence="4" id="KW-0769">Symport</keyword>
<dbReference type="EMBL" id="KK853016">
    <property type="protein sequence ID" value="KDR12492.1"/>
    <property type="molecule type" value="Genomic_DNA"/>
</dbReference>
<feature type="compositionally biased region" description="Polar residues" evidence="7">
    <location>
        <begin position="362"/>
        <end position="384"/>
    </location>
</feature>
<dbReference type="Gene3D" id="1.20.1250.20">
    <property type="entry name" value="MFS general substrate transporter like domains"/>
    <property type="match status" value="1"/>
</dbReference>
<dbReference type="FunFam" id="1.20.1250.20:FF:000003">
    <property type="entry name" value="Solute carrier family 17 member 3"/>
    <property type="match status" value="1"/>
</dbReference>
<dbReference type="PANTHER" id="PTHR11662">
    <property type="entry name" value="SOLUTE CARRIER FAMILY 17"/>
    <property type="match status" value="1"/>
</dbReference>
<dbReference type="GO" id="GO:0015293">
    <property type="term" value="F:symporter activity"/>
    <property type="evidence" value="ECO:0007669"/>
    <property type="project" value="UniProtKB-KW"/>
</dbReference>
<keyword evidence="2" id="KW-0813">Transport</keyword>
<evidence type="ECO:0000256" key="6">
    <source>
        <dbReference type="ARBA" id="ARBA00023136"/>
    </source>
</evidence>
<dbReference type="InterPro" id="IPR036259">
    <property type="entry name" value="MFS_trans_sf"/>
</dbReference>
<reference evidence="9 10" key="1">
    <citation type="journal article" date="2014" name="Nat. Commun.">
        <title>Molecular traces of alternative social organization in a termite genome.</title>
        <authorList>
            <person name="Terrapon N."/>
            <person name="Li C."/>
            <person name="Robertson H.M."/>
            <person name="Ji L."/>
            <person name="Meng X."/>
            <person name="Booth W."/>
            <person name="Chen Z."/>
            <person name="Childers C.P."/>
            <person name="Glastad K.M."/>
            <person name="Gokhale K."/>
            <person name="Gowin J."/>
            <person name="Gronenberg W."/>
            <person name="Hermansen R.A."/>
            <person name="Hu H."/>
            <person name="Hunt B.G."/>
            <person name="Huylmans A.K."/>
            <person name="Khalil S.M."/>
            <person name="Mitchell R.D."/>
            <person name="Munoz-Torres M.C."/>
            <person name="Mustard J.A."/>
            <person name="Pan H."/>
            <person name="Reese J.T."/>
            <person name="Scharf M.E."/>
            <person name="Sun F."/>
            <person name="Vogel H."/>
            <person name="Xiao J."/>
            <person name="Yang W."/>
            <person name="Yang Z."/>
            <person name="Yang Z."/>
            <person name="Zhou J."/>
            <person name="Zhu J."/>
            <person name="Brent C.S."/>
            <person name="Elsik C.G."/>
            <person name="Goodisman M.A."/>
            <person name="Liberles D.A."/>
            <person name="Roe R.M."/>
            <person name="Vargo E.L."/>
            <person name="Vilcinskas A."/>
            <person name="Wang J."/>
            <person name="Bornberg-Bauer E."/>
            <person name="Korb J."/>
            <person name="Zhang G."/>
            <person name="Liebig J."/>
        </authorList>
    </citation>
    <scope>NUCLEOTIDE SEQUENCE [LARGE SCALE GENOMIC DNA]</scope>
    <source>
        <tissue evidence="9">Whole organism</tissue>
    </source>
</reference>
<dbReference type="InParanoid" id="A0A067QSB3"/>
<dbReference type="InterPro" id="IPR050382">
    <property type="entry name" value="MFS_Na/Anion_cotransporter"/>
</dbReference>
<evidence type="ECO:0000256" key="2">
    <source>
        <dbReference type="ARBA" id="ARBA00022448"/>
    </source>
</evidence>
<feature type="transmembrane region" description="Helical" evidence="8">
    <location>
        <begin position="103"/>
        <end position="123"/>
    </location>
</feature>
<evidence type="ECO:0000313" key="9">
    <source>
        <dbReference type="EMBL" id="KDR12492.1"/>
    </source>
</evidence>
<evidence type="ECO:0000256" key="5">
    <source>
        <dbReference type="ARBA" id="ARBA00022989"/>
    </source>
</evidence>
<feature type="transmembrane region" description="Helical" evidence="8">
    <location>
        <begin position="204"/>
        <end position="227"/>
    </location>
</feature>
<dbReference type="PANTHER" id="PTHR11662:SF336">
    <property type="entry name" value="LP19554P"/>
    <property type="match status" value="1"/>
</dbReference>
<feature type="transmembrane region" description="Helical" evidence="8">
    <location>
        <begin position="334"/>
        <end position="353"/>
    </location>
</feature>
<name>A0A067QSB3_ZOONE</name>
<feature type="transmembrane region" description="Helical" evidence="8">
    <location>
        <begin position="248"/>
        <end position="281"/>
    </location>
</feature>
<evidence type="ECO:0000256" key="3">
    <source>
        <dbReference type="ARBA" id="ARBA00022692"/>
    </source>
</evidence>
<feature type="region of interest" description="Disordered" evidence="7">
    <location>
        <begin position="361"/>
        <end position="384"/>
    </location>
</feature>
<organism evidence="9 10">
    <name type="scientific">Zootermopsis nevadensis</name>
    <name type="common">Dampwood termite</name>
    <dbReference type="NCBI Taxonomy" id="136037"/>
    <lineage>
        <taxon>Eukaryota</taxon>
        <taxon>Metazoa</taxon>
        <taxon>Ecdysozoa</taxon>
        <taxon>Arthropoda</taxon>
        <taxon>Hexapoda</taxon>
        <taxon>Insecta</taxon>
        <taxon>Pterygota</taxon>
        <taxon>Neoptera</taxon>
        <taxon>Polyneoptera</taxon>
        <taxon>Dictyoptera</taxon>
        <taxon>Blattodea</taxon>
        <taxon>Blattoidea</taxon>
        <taxon>Termitoidae</taxon>
        <taxon>Termopsidae</taxon>
        <taxon>Zootermopsis</taxon>
    </lineage>
</organism>
<feature type="transmembrane region" description="Helical" evidence="8">
    <location>
        <begin position="160"/>
        <end position="184"/>
    </location>
</feature>
<evidence type="ECO:0000256" key="4">
    <source>
        <dbReference type="ARBA" id="ARBA00022847"/>
    </source>
</evidence>
<accession>A0A067QSB3</accession>
<keyword evidence="6 8" id="KW-0472">Membrane</keyword>
<dbReference type="GO" id="GO:0006820">
    <property type="term" value="P:monoatomic anion transport"/>
    <property type="evidence" value="ECO:0007669"/>
    <property type="project" value="TreeGrafter"/>
</dbReference>
<dbReference type="eggNOG" id="KOG2532">
    <property type="taxonomic scope" value="Eukaryota"/>
</dbReference>
<keyword evidence="10" id="KW-1185">Reference proteome</keyword>
<sequence length="384" mass="42654">MLNRCQNKHKLFKNTHRKNERPVLLVFIGMYMNHLMRTIFMYIHVLLSAQGAMYSATHAAIAHWSPPNEKSKFLWCTIGGTFGTMVAFPLCGAILNFLGWQAAFYVTSGLMLIVCLAWSLFMYNTPQEHPQITQDELQYIQNANGYISKNRKPKFPVKKVFTSVPVIALVILQIGDVWGLFLAANYGPKFMKEALGFDLLSTGGLAALPHMSRLIFWTIFSAVTDSIHAMKLMSITRLRKTMTIFSHLVPAIFLFLVGELGCMPYISIMCLVLCLGFNGAAVGSCLANPHDLTPNFAGTIFGIQNGVASIFSAMSGFIVGAITKEKNGLAEWKIIWETGAAVYIFTAILFFMWGTGERQEWNDSGDSTVPEDNSKAASQQTPET</sequence>
<feature type="transmembrane region" description="Helical" evidence="8">
    <location>
        <begin position="21"/>
        <end position="36"/>
    </location>
</feature>
<feature type="transmembrane region" description="Helical" evidence="8">
    <location>
        <begin position="73"/>
        <end position="97"/>
    </location>
</feature>
<dbReference type="AlphaFoldDB" id="A0A067QSB3"/>
<evidence type="ECO:0000256" key="1">
    <source>
        <dbReference type="ARBA" id="ARBA00004141"/>
    </source>
</evidence>
<gene>
    <name evidence="9" type="ORF">L798_13736</name>
</gene>
<evidence type="ECO:0000256" key="7">
    <source>
        <dbReference type="SAM" id="MobiDB-lite"/>
    </source>
</evidence>
<proteinExistence type="predicted"/>
<keyword evidence="5 8" id="KW-1133">Transmembrane helix</keyword>
<protein>
    <submittedName>
        <fullName evidence="9">Vesicular glutamate transporter 3</fullName>
    </submittedName>
</protein>
<feature type="transmembrane region" description="Helical" evidence="8">
    <location>
        <begin position="301"/>
        <end position="322"/>
    </location>
</feature>